<evidence type="ECO:0000256" key="1">
    <source>
        <dbReference type="SAM" id="SignalP"/>
    </source>
</evidence>
<dbReference type="InterPro" id="IPR018789">
    <property type="entry name" value="Flo11"/>
</dbReference>
<evidence type="ECO:0000259" key="2">
    <source>
        <dbReference type="PROSITE" id="PS51824"/>
    </source>
</evidence>
<dbReference type="Pfam" id="PF10182">
    <property type="entry name" value="Flo11"/>
    <property type="match status" value="1"/>
</dbReference>
<reference evidence="3 4" key="1">
    <citation type="submission" date="2020-11" db="EMBL/GenBank/DDBJ databases">
        <title>Kefir isolates.</title>
        <authorList>
            <person name="Marcisauskas S."/>
            <person name="Kim Y."/>
            <person name="Blasche S."/>
        </authorList>
    </citation>
    <scope>NUCLEOTIDE SEQUENCE [LARGE SCALE GENOMIC DNA]</scope>
    <source>
        <strain evidence="3 4">OG2</strain>
    </source>
</reference>
<gene>
    <name evidence="3" type="primary">FLO11</name>
    <name evidence="3" type="ORF">C6P45_002502</name>
</gene>
<feature type="domain" description="Flo11" evidence="2">
    <location>
        <begin position="15"/>
        <end position="98"/>
    </location>
</feature>
<feature type="chain" id="PRO_5040512570" evidence="1">
    <location>
        <begin position="20"/>
        <end position="98"/>
    </location>
</feature>
<keyword evidence="1" id="KW-0732">Signal</keyword>
<name>A0A9P7BCX5_MAUEX</name>
<evidence type="ECO:0000313" key="3">
    <source>
        <dbReference type="EMBL" id="KAG0670369.1"/>
    </source>
</evidence>
<organism evidence="3 4">
    <name type="scientific">Maudiozyma exigua</name>
    <name type="common">Yeast</name>
    <name type="synonym">Kazachstania exigua</name>
    <dbReference type="NCBI Taxonomy" id="34358"/>
    <lineage>
        <taxon>Eukaryota</taxon>
        <taxon>Fungi</taxon>
        <taxon>Dikarya</taxon>
        <taxon>Ascomycota</taxon>
        <taxon>Saccharomycotina</taxon>
        <taxon>Saccharomycetes</taxon>
        <taxon>Saccharomycetales</taxon>
        <taxon>Saccharomycetaceae</taxon>
        <taxon>Maudiozyma</taxon>
    </lineage>
</organism>
<feature type="signal peptide" evidence="1">
    <location>
        <begin position="1"/>
        <end position="19"/>
    </location>
</feature>
<evidence type="ECO:0000313" key="4">
    <source>
        <dbReference type="Proteomes" id="UP000750334"/>
    </source>
</evidence>
<dbReference type="EMBL" id="PUHR01000024">
    <property type="protein sequence ID" value="KAG0670369.1"/>
    <property type="molecule type" value="Genomic_DNA"/>
</dbReference>
<proteinExistence type="predicted"/>
<comment type="caution">
    <text evidence="3">The sequence shown here is derived from an EMBL/GenBank/DDBJ whole genome shotgun (WGS) entry which is preliminary data.</text>
</comment>
<protein>
    <submittedName>
        <fullName evidence="3">GPI-anchored cell surface glycoprotein</fullName>
    </submittedName>
</protein>
<dbReference type="PROSITE" id="PS51824">
    <property type="entry name" value="FLO11"/>
    <property type="match status" value="1"/>
</dbReference>
<keyword evidence="4" id="KW-1185">Reference proteome</keyword>
<sequence>MLLYYLFFLFTILQRTVLASGGTAVNGCANLDFDWHMDNQNILHYTMDVTDVTLVQDNLFEITIHVLGEQQIPLKYLYSLKVIGVNGPKSTVQLYGKN</sequence>
<dbReference type="Proteomes" id="UP000750334">
    <property type="component" value="Unassembled WGS sequence"/>
</dbReference>
<accession>A0A9P7BCX5</accession>
<dbReference type="OrthoDB" id="4070545at2759"/>
<dbReference type="AlphaFoldDB" id="A0A9P7BCX5"/>